<dbReference type="EMBL" id="LGSR01000015">
    <property type="protein sequence ID" value="KOS20681.1"/>
    <property type="molecule type" value="Genomic_DNA"/>
</dbReference>
<keyword evidence="2 5" id="KW-0812">Transmembrane</keyword>
<proteinExistence type="predicted"/>
<gene>
    <name evidence="8" type="ORF">ESCO_006847</name>
</gene>
<keyword evidence="4 5" id="KW-0472">Membrane</keyword>
<evidence type="ECO:0000259" key="7">
    <source>
        <dbReference type="Pfam" id="PF20877"/>
    </source>
</evidence>
<reference evidence="8 9" key="1">
    <citation type="submission" date="2015-07" db="EMBL/GenBank/DDBJ databases">
        <title>The genome of the fungus Escovopsis weberi, a specialized disease agent of ant agriculture.</title>
        <authorList>
            <person name="de Man T.J."/>
            <person name="Stajich J.E."/>
            <person name="Kubicek C.P."/>
            <person name="Chenthamara K."/>
            <person name="Atanasova L."/>
            <person name="Druzhinina I.S."/>
            <person name="Birnbaum S."/>
            <person name="Barribeau S.M."/>
            <person name="Teiling C."/>
            <person name="Suen G."/>
            <person name="Currie C."/>
            <person name="Gerardo N.M."/>
        </authorList>
    </citation>
    <scope>NUCLEOTIDE SEQUENCE [LARGE SCALE GENOMIC DNA]</scope>
</reference>
<feature type="transmembrane region" description="Helical" evidence="5">
    <location>
        <begin position="512"/>
        <end position="531"/>
    </location>
</feature>
<comment type="caution">
    <text evidence="8">The sequence shown here is derived from an EMBL/GenBank/DDBJ whole genome shotgun (WGS) entry which is preliminary data.</text>
</comment>
<feature type="domain" description="Anoctamin transmembrane" evidence="6">
    <location>
        <begin position="174"/>
        <end position="635"/>
    </location>
</feature>
<protein>
    <submittedName>
        <fullName evidence="8">Uncharacterized protein</fullName>
    </submittedName>
</protein>
<evidence type="ECO:0000256" key="2">
    <source>
        <dbReference type="ARBA" id="ARBA00022692"/>
    </source>
</evidence>
<feature type="transmembrane region" description="Helical" evidence="5">
    <location>
        <begin position="568"/>
        <end position="586"/>
    </location>
</feature>
<feature type="transmembrane region" description="Helical" evidence="5">
    <location>
        <begin position="371"/>
        <end position="392"/>
    </location>
</feature>
<feature type="transmembrane region" description="Helical" evidence="5">
    <location>
        <begin position="215"/>
        <end position="232"/>
    </location>
</feature>
<evidence type="ECO:0000256" key="1">
    <source>
        <dbReference type="ARBA" id="ARBA00004141"/>
    </source>
</evidence>
<keyword evidence="9" id="KW-1185">Reference proteome</keyword>
<accession>A0A0M8N640</accession>
<feature type="domain" description="Anoctamin alpha-beta plait" evidence="7">
    <location>
        <begin position="48"/>
        <end position="141"/>
    </location>
</feature>
<feature type="transmembrane region" description="Helical" evidence="5">
    <location>
        <begin position="182"/>
        <end position="209"/>
    </location>
</feature>
<dbReference type="Pfam" id="PF20877">
    <property type="entry name" value="Anoctamin_N"/>
    <property type="match status" value="1"/>
</dbReference>
<dbReference type="GO" id="GO:0016020">
    <property type="term" value="C:membrane"/>
    <property type="evidence" value="ECO:0007669"/>
    <property type="project" value="UniProtKB-SubCell"/>
</dbReference>
<evidence type="ECO:0000313" key="8">
    <source>
        <dbReference type="EMBL" id="KOS20681.1"/>
    </source>
</evidence>
<dbReference type="Pfam" id="PF04547">
    <property type="entry name" value="Anoctamin"/>
    <property type="match status" value="1"/>
</dbReference>
<dbReference type="Proteomes" id="UP000053831">
    <property type="component" value="Unassembled WGS sequence"/>
</dbReference>
<evidence type="ECO:0000256" key="3">
    <source>
        <dbReference type="ARBA" id="ARBA00022989"/>
    </source>
</evidence>
<dbReference type="InterPro" id="IPR007632">
    <property type="entry name" value="Anoctamin"/>
</dbReference>
<dbReference type="InterPro" id="IPR049456">
    <property type="entry name" value="Anoctamin_N_fung"/>
</dbReference>
<evidence type="ECO:0000256" key="5">
    <source>
        <dbReference type="SAM" id="Phobius"/>
    </source>
</evidence>
<dbReference type="GO" id="GO:0005254">
    <property type="term" value="F:chloride channel activity"/>
    <property type="evidence" value="ECO:0007669"/>
    <property type="project" value="TreeGrafter"/>
</dbReference>
<evidence type="ECO:0000256" key="4">
    <source>
        <dbReference type="ARBA" id="ARBA00023136"/>
    </source>
</evidence>
<sequence>MPGHRKPPDVRTDIIPTIAGISILSPTFEKSLTCNDKYVVLYDFGNNEAAGLHTEVRPGFEKTILVLVKASRNLLGNRVYKSRVRDWLYGITQTRPEGNKDTVVSAAFEAEDLLSMYHLVYWPQDMGGAGITPELGKWQNVKSIFPLHNERVNQTLLVHLSSRLWITVEDLDQIRDLFGAKVAFYFAFIQTYLVFLAFPAITGIMAWLWLPRYSLAYAILTVVWCTIFLEYWRVREIDLSIRWQVRGVHNAEINRPEFRYEKIITDRYGRTVHYFPRWKSIVRQLLQIPFILVAAVALGIAICSVFFIEILISELYVGPYRTYLEYLPTVLLAVGLPYVSAMLESVARWLTTFENHRTEDNHEMSLTQKIFVLNIITNYLPILLTAFVYVPFGNQLFPMLQLTVQHVTPDMGITMTAQSFRMDADRLRNEVIALTVTGQVQGFFEENILPLIRHKASAWWRQFRHYWSRDTVLLSVVADDEGEAEFLASCRNQGTLDTYNVQDDYAELVLQFGYLALFSPVWPLIPLGFLINNWVELRSDFAKICIEFQRPAPCRADGIGPWITSLQILVWLGSITSAAIVHLFGADGITGRGSWQTLPITIFISEHILLLIAGLARFGLTRLGSEQIRKERHRRYARRLSILEEIEAHKRLGLGLNIEERERRKSVLLTSNDVFWTKQVEDGSSVAEAMRLMTLVKGWEGSNGKAKKEQ</sequence>
<name>A0A0M8N640_ESCWE</name>
<comment type="subcellular location">
    <subcellularLocation>
        <location evidence="1">Membrane</location>
        <topology evidence="1">Multi-pass membrane protein</topology>
    </subcellularLocation>
</comment>
<dbReference type="PANTHER" id="PTHR12308">
    <property type="entry name" value="ANOCTAMIN"/>
    <property type="match status" value="1"/>
</dbReference>
<feature type="transmembrane region" description="Helical" evidence="5">
    <location>
        <begin position="328"/>
        <end position="350"/>
    </location>
</feature>
<feature type="transmembrane region" description="Helical" evidence="5">
    <location>
        <begin position="598"/>
        <end position="620"/>
    </location>
</feature>
<feature type="transmembrane region" description="Helical" evidence="5">
    <location>
        <begin position="285"/>
        <end position="308"/>
    </location>
</feature>
<keyword evidence="3 5" id="KW-1133">Transmembrane helix</keyword>
<dbReference type="OrthoDB" id="296386at2759"/>
<dbReference type="AlphaFoldDB" id="A0A0M8N640"/>
<dbReference type="PANTHER" id="PTHR12308:SF77">
    <property type="entry name" value="MEMBRANE STRESS RESPONSE PROTEIN (IST2), PUTATIVE (AFU_ORTHOLOGUE AFUA_4G03330)-RELATED"/>
    <property type="match status" value="1"/>
</dbReference>
<dbReference type="InterPro" id="IPR049452">
    <property type="entry name" value="Anoctamin_TM"/>
</dbReference>
<organism evidence="8 9">
    <name type="scientific">Escovopsis weberi</name>
    <dbReference type="NCBI Taxonomy" id="150374"/>
    <lineage>
        <taxon>Eukaryota</taxon>
        <taxon>Fungi</taxon>
        <taxon>Dikarya</taxon>
        <taxon>Ascomycota</taxon>
        <taxon>Pezizomycotina</taxon>
        <taxon>Sordariomycetes</taxon>
        <taxon>Hypocreomycetidae</taxon>
        <taxon>Hypocreales</taxon>
        <taxon>Hypocreaceae</taxon>
        <taxon>Escovopsis</taxon>
    </lineage>
</organism>
<evidence type="ECO:0000313" key="9">
    <source>
        <dbReference type="Proteomes" id="UP000053831"/>
    </source>
</evidence>
<evidence type="ECO:0000259" key="6">
    <source>
        <dbReference type="Pfam" id="PF04547"/>
    </source>
</evidence>
<dbReference type="GO" id="GO:0032541">
    <property type="term" value="C:cortical endoplasmic reticulum"/>
    <property type="evidence" value="ECO:0007669"/>
    <property type="project" value="TreeGrafter"/>
</dbReference>